<evidence type="ECO:0000256" key="2">
    <source>
        <dbReference type="ARBA" id="ARBA00022475"/>
    </source>
</evidence>
<dbReference type="GO" id="GO:0042158">
    <property type="term" value="P:lipoprotein biosynthetic process"/>
    <property type="evidence" value="ECO:0007669"/>
    <property type="project" value="UniProtKB-UniRule"/>
</dbReference>
<feature type="transmembrane region" description="Helical" evidence="7">
    <location>
        <begin position="227"/>
        <end position="250"/>
    </location>
</feature>
<comment type="similarity">
    <text evidence="1 7">Belongs to the Lgt family.</text>
</comment>
<dbReference type="PANTHER" id="PTHR30589:SF0">
    <property type="entry name" value="PHOSPHATIDYLGLYCEROL--PROLIPOPROTEIN DIACYLGLYCERYL TRANSFERASE"/>
    <property type="match status" value="1"/>
</dbReference>
<evidence type="ECO:0000256" key="4">
    <source>
        <dbReference type="ARBA" id="ARBA00022692"/>
    </source>
</evidence>
<feature type="transmembrane region" description="Helical" evidence="7">
    <location>
        <begin position="169"/>
        <end position="190"/>
    </location>
</feature>
<comment type="pathway">
    <text evidence="7">Protein modification; lipoprotein biosynthesis (diacylglyceryl transfer).</text>
</comment>
<keyword evidence="6 7" id="KW-0472">Membrane</keyword>
<dbReference type="GO" id="GO:0008961">
    <property type="term" value="F:phosphatidylglycerol-prolipoprotein diacylglyceryl transferase activity"/>
    <property type="evidence" value="ECO:0007669"/>
    <property type="project" value="UniProtKB-UniRule"/>
</dbReference>
<dbReference type="RefSeq" id="WP_112332150.1">
    <property type="nucleotide sequence ID" value="NZ_JBKYJQ010000007.1"/>
</dbReference>
<evidence type="ECO:0000256" key="7">
    <source>
        <dbReference type="HAMAP-Rule" id="MF_01147"/>
    </source>
</evidence>
<evidence type="ECO:0000256" key="1">
    <source>
        <dbReference type="ARBA" id="ARBA00007150"/>
    </source>
</evidence>
<feature type="binding site" evidence="7">
    <location>
        <position position="136"/>
    </location>
    <ligand>
        <name>a 1,2-diacyl-sn-glycero-3-phospho-(1'-sn-glycerol)</name>
        <dbReference type="ChEBI" id="CHEBI:64716"/>
    </ligand>
</feature>
<protein>
    <recommendedName>
        <fullName evidence="7">Phosphatidylglycerol--prolipoprotein diacylglyceryl transferase</fullName>
        <ecNumber evidence="7">2.5.1.145</ecNumber>
    </recommendedName>
</protein>
<dbReference type="AlphaFoldDB" id="A0A328UHC5"/>
<gene>
    <name evidence="7 8" type="primary">lgt</name>
    <name evidence="8" type="ORF">DPQ25_05330</name>
</gene>
<dbReference type="NCBIfam" id="TIGR00544">
    <property type="entry name" value="lgt"/>
    <property type="match status" value="1"/>
</dbReference>
<dbReference type="UniPathway" id="UPA00664"/>
<evidence type="ECO:0000313" key="8">
    <source>
        <dbReference type="EMBL" id="RAQ29720.1"/>
    </source>
</evidence>
<comment type="subcellular location">
    <subcellularLocation>
        <location evidence="7">Cell membrane</location>
        <topology evidence="7">Multi-pass membrane protein</topology>
    </subcellularLocation>
</comment>
<dbReference type="InterPro" id="IPR001640">
    <property type="entry name" value="Lgt"/>
</dbReference>
<keyword evidence="2 7" id="KW-1003">Cell membrane</keyword>
<feature type="transmembrane region" description="Helical" evidence="7">
    <location>
        <begin position="85"/>
        <end position="109"/>
    </location>
</feature>
<comment type="catalytic activity">
    <reaction evidence="7">
        <text>L-cysteinyl-[prolipoprotein] + a 1,2-diacyl-sn-glycero-3-phospho-(1'-sn-glycerol) = an S-1,2-diacyl-sn-glyceryl-L-cysteinyl-[prolipoprotein] + sn-glycerol 1-phosphate + H(+)</text>
        <dbReference type="Rhea" id="RHEA:56712"/>
        <dbReference type="Rhea" id="RHEA-COMP:14679"/>
        <dbReference type="Rhea" id="RHEA-COMP:14680"/>
        <dbReference type="ChEBI" id="CHEBI:15378"/>
        <dbReference type="ChEBI" id="CHEBI:29950"/>
        <dbReference type="ChEBI" id="CHEBI:57685"/>
        <dbReference type="ChEBI" id="CHEBI:64716"/>
        <dbReference type="ChEBI" id="CHEBI:140658"/>
        <dbReference type="EC" id="2.5.1.145"/>
    </reaction>
</comment>
<dbReference type="HAMAP" id="MF_01147">
    <property type="entry name" value="Lgt"/>
    <property type="match status" value="1"/>
</dbReference>
<dbReference type="PANTHER" id="PTHR30589">
    <property type="entry name" value="PROLIPOPROTEIN DIACYLGLYCERYL TRANSFERASE"/>
    <property type="match status" value="1"/>
</dbReference>
<comment type="caution">
    <text evidence="8">The sequence shown here is derived from an EMBL/GenBank/DDBJ whole genome shotgun (WGS) entry which is preliminary data.</text>
</comment>
<proteinExistence type="inferred from homology"/>
<feature type="transmembrane region" description="Helical" evidence="7">
    <location>
        <begin position="44"/>
        <end position="65"/>
    </location>
</feature>
<keyword evidence="8" id="KW-0449">Lipoprotein</keyword>
<accession>A0A328UHC5</accession>
<comment type="function">
    <text evidence="7">Catalyzes the transfer of the diacylglyceryl group from phosphatidylglycerol to the sulfhydryl group of the N-terminal cysteine of a prolipoprotein, the first step in the formation of mature lipoproteins.</text>
</comment>
<keyword evidence="3 7" id="KW-0808">Transferase</keyword>
<keyword evidence="5 7" id="KW-1133">Transmembrane helix</keyword>
<evidence type="ECO:0000256" key="3">
    <source>
        <dbReference type="ARBA" id="ARBA00022679"/>
    </source>
</evidence>
<organism evidence="8 9">
    <name type="scientific">Hydrogeniiclostridium mannosilyticum</name>
    <dbReference type="NCBI Taxonomy" id="2764322"/>
    <lineage>
        <taxon>Bacteria</taxon>
        <taxon>Bacillati</taxon>
        <taxon>Bacillota</taxon>
        <taxon>Clostridia</taxon>
        <taxon>Eubacteriales</taxon>
        <taxon>Acutalibacteraceae</taxon>
        <taxon>Hydrogeniiclostridium</taxon>
    </lineage>
</organism>
<dbReference type="Pfam" id="PF01790">
    <property type="entry name" value="LGT"/>
    <property type="match status" value="1"/>
</dbReference>
<dbReference type="EMBL" id="QLYR01000002">
    <property type="protein sequence ID" value="RAQ29720.1"/>
    <property type="molecule type" value="Genomic_DNA"/>
</dbReference>
<sequence length="270" mass="29248">MLPAVEIFGFKVAMYGLLIVVGVGLGMAVAALRAKKNGQTAQDVLFGGIFAIIGLVIGAKLLYLATILPGIVRNFSYLLDHPESIAALLSGGFVFYGGLIGGIFGLWVYTRMYKLNFWGMTDALVPSVPLMHAFGRLGCFCAGCCYGMPFPAPLGLSFDASPVAPHGVTLFPVQLLEAFLNLIIFGVLLLYARKPRGRGKIIGLYMSAYAVMRFLLEFLRFDAERGGFWGLSTSQWISLILLPIGLYLLLTNKNKKQNQAGSSEASRSQC</sequence>
<feature type="transmembrane region" description="Helical" evidence="7">
    <location>
        <begin position="12"/>
        <end position="32"/>
    </location>
</feature>
<dbReference type="Proteomes" id="UP000249377">
    <property type="component" value="Unassembled WGS sequence"/>
</dbReference>
<dbReference type="EC" id="2.5.1.145" evidence="7"/>
<keyword evidence="4 7" id="KW-0812">Transmembrane</keyword>
<feature type="transmembrane region" description="Helical" evidence="7">
    <location>
        <begin position="130"/>
        <end position="149"/>
    </location>
</feature>
<evidence type="ECO:0000256" key="6">
    <source>
        <dbReference type="ARBA" id="ARBA00023136"/>
    </source>
</evidence>
<name>A0A328UHC5_9FIRM</name>
<dbReference type="GO" id="GO:0005886">
    <property type="term" value="C:plasma membrane"/>
    <property type="evidence" value="ECO:0007669"/>
    <property type="project" value="UniProtKB-SubCell"/>
</dbReference>
<evidence type="ECO:0000256" key="5">
    <source>
        <dbReference type="ARBA" id="ARBA00022989"/>
    </source>
</evidence>
<evidence type="ECO:0000313" key="9">
    <source>
        <dbReference type="Proteomes" id="UP000249377"/>
    </source>
</evidence>
<feature type="transmembrane region" description="Helical" evidence="7">
    <location>
        <begin position="202"/>
        <end position="221"/>
    </location>
</feature>
<reference evidence="8 9" key="1">
    <citation type="submission" date="2018-06" db="EMBL/GenBank/DDBJ databases">
        <title>Noncontiguous genome sequence of Ruminococcaceae bacterium ASD2818.</title>
        <authorList>
            <person name="Chaplin A.V."/>
            <person name="Sokolova S.R."/>
            <person name="Kochetkova T.O."/>
            <person name="Goltsov A.Y."/>
            <person name="Trofimov D.Y."/>
            <person name="Efimov B.A."/>
        </authorList>
    </citation>
    <scope>NUCLEOTIDE SEQUENCE [LARGE SCALE GENOMIC DNA]</scope>
    <source>
        <strain evidence="8 9">ASD2818</strain>
    </source>
</reference>
<keyword evidence="9" id="KW-1185">Reference proteome</keyword>